<reference evidence="1" key="1">
    <citation type="submission" date="2014-11" db="EMBL/GenBank/DDBJ databases">
        <authorList>
            <person name="Amaro Gonzalez C."/>
        </authorList>
    </citation>
    <scope>NUCLEOTIDE SEQUENCE</scope>
</reference>
<dbReference type="EMBL" id="GBXM01090475">
    <property type="protein sequence ID" value="JAH18102.1"/>
    <property type="molecule type" value="Transcribed_RNA"/>
</dbReference>
<dbReference type="AlphaFoldDB" id="A0A0E9QNP9"/>
<proteinExistence type="predicted"/>
<accession>A0A0E9QNP9</accession>
<reference evidence="1" key="2">
    <citation type="journal article" date="2015" name="Fish Shellfish Immunol.">
        <title>Early steps in the European eel (Anguilla anguilla)-Vibrio vulnificus interaction in the gills: Role of the RtxA13 toxin.</title>
        <authorList>
            <person name="Callol A."/>
            <person name="Pajuelo D."/>
            <person name="Ebbesson L."/>
            <person name="Teles M."/>
            <person name="MacKenzie S."/>
            <person name="Amaro C."/>
        </authorList>
    </citation>
    <scope>NUCLEOTIDE SEQUENCE</scope>
</reference>
<protein>
    <submittedName>
        <fullName evidence="1">Uncharacterized protein</fullName>
    </submittedName>
</protein>
<name>A0A0E9QNP9_ANGAN</name>
<evidence type="ECO:0000313" key="1">
    <source>
        <dbReference type="EMBL" id="JAH18102.1"/>
    </source>
</evidence>
<sequence length="69" mass="8108">MHAKIYVSHYATAHIEYPLSKVQNSCQEYQNKKENIQIFVSALFPWKNFSMKGFSHESDAMKERAGHFK</sequence>
<organism evidence="1">
    <name type="scientific">Anguilla anguilla</name>
    <name type="common">European freshwater eel</name>
    <name type="synonym">Muraena anguilla</name>
    <dbReference type="NCBI Taxonomy" id="7936"/>
    <lineage>
        <taxon>Eukaryota</taxon>
        <taxon>Metazoa</taxon>
        <taxon>Chordata</taxon>
        <taxon>Craniata</taxon>
        <taxon>Vertebrata</taxon>
        <taxon>Euteleostomi</taxon>
        <taxon>Actinopterygii</taxon>
        <taxon>Neopterygii</taxon>
        <taxon>Teleostei</taxon>
        <taxon>Anguilliformes</taxon>
        <taxon>Anguillidae</taxon>
        <taxon>Anguilla</taxon>
    </lineage>
</organism>